<dbReference type="OrthoDB" id="5332281at2759"/>
<proteinExistence type="predicted"/>
<comment type="caution">
    <text evidence="2">The sequence shown here is derived from an EMBL/GenBank/DDBJ whole genome shotgun (WGS) entry which is preliminary data.</text>
</comment>
<keyword evidence="1" id="KW-0812">Transmembrane</keyword>
<feature type="transmembrane region" description="Helical" evidence="1">
    <location>
        <begin position="366"/>
        <end position="386"/>
    </location>
</feature>
<evidence type="ECO:0000313" key="3">
    <source>
        <dbReference type="Proteomes" id="UP000324767"/>
    </source>
</evidence>
<evidence type="ECO:0000256" key="1">
    <source>
        <dbReference type="SAM" id="Phobius"/>
    </source>
</evidence>
<gene>
    <name evidence="2" type="ORF">FRX48_03504</name>
</gene>
<evidence type="ECO:0000313" key="2">
    <source>
        <dbReference type="EMBL" id="KAA6412513.1"/>
    </source>
</evidence>
<dbReference type="AlphaFoldDB" id="A0A5M8PV02"/>
<protein>
    <submittedName>
        <fullName evidence="2">Uncharacterized protein</fullName>
    </submittedName>
</protein>
<organism evidence="2 3">
    <name type="scientific">Lasallia pustulata</name>
    <dbReference type="NCBI Taxonomy" id="136370"/>
    <lineage>
        <taxon>Eukaryota</taxon>
        <taxon>Fungi</taxon>
        <taxon>Dikarya</taxon>
        <taxon>Ascomycota</taxon>
        <taxon>Pezizomycotina</taxon>
        <taxon>Lecanoromycetes</taxon>
        <taxon>OSLEUM clade</taxon>
        <taxon>Umbilicariomycetidae</taxon>
        <taxon>Umbilicariales</taxon>
        <taxon>Umbilicariaceae</taxon>
        <taxon>Lasallia</taxon>
    </lineage>
</organism>
<dbReference type="EMBL" id="VXIT01000005">
    <property type="protein sequence ID" value="KAA6412513.1"/>
    <property type="molecule type" value="Genomic_DNA"/>
</dbReference>
<keyword evidence="1" id="KW-0472">Membrane</keyword>
<reference evidence="2 3" key="1">
    <citation type="submission" date="2019-09" db="EMBL/GenBank/DDBJ databases">
        <title>The hologenome of the rock-dwelling lichen Lasallia pustulata.</title>
        <authorList>
            <person name="Greshake Tzovaras B."/>
            <person name="Segers F."/>
            <person name="Bicker A."/>
            <person name="Dal Grande F."/>
            <person name="Otte J."/>
            <person name="Hankeln T."/>
            <person name="Schmitt I."/>
            <person name="Ebersberger I."/>
        </authorList>
    </citation>
    <scope>NUCLEOTIDE SEQUENCE [LARGE SCALE GENOMIC DNA]</scope>
    <source>
        <strain evidence="2">A1-1</strain>
    </source>
</reference>
<name>A0A5M8PV02_9LECA</name>
<sequence>MDTFDFNQGSLYNDDNLAGTITSLIVHQNLSYPPWTYDNLVFPTIATPTLGDFLDANSSTAGTQAASITVILPAVSLNCSAVSSNAINMTDAGYYYPESYLNSYDSNDAQLIFNATIPWLCRDNPSNISEVQWVMSLTAPLNVTGALSGAATVLSWSVDASVGYGPLLSARIFGTLGMGCPSFGFVFASINAYNTTNAHNASLVTYHAEDIVSMVTCRQSLQEVMTNTTLLLPSLALDPAHPPAPQENTAHYLHNGSTGGEWEFPINASLISLATPDLDQAHRLDPFMQAIVLGKDAIPGNELVGPAGLPKLLNASNNLYSIYMAQAISENMRSSTTPNGEALPTYQANLTNPYKQRLKQNNGPKIALQVLLGLMVFCGIMSYVLLETKTVLPHNPCSIAGMATLLAGSQLCTRKVIPEGAEWMSDRELQKAGIFNGWVFSMGWWGEEVAGSTQPGKGRRFGIDIGRAERAT</sequence>
<keyword evidence="1" id="KW-1133">Transmembrane helix</keyword>
<accession>A0A5M8PV02</accession>
<dbReference type="Proteomes" id="UP000324767">
    <property type="component" value="Unassembled WGS sequence"/>
</dbReference>